<sequence length="2453" mass="274244">MTIKSEGNYTLTPSIVLYNITKAIVSLNFGNIQLGQGFYNFSITNSNNITNIFSRSISYECIPIPYPLDITPLNNGEAYMTKDDLLNSMVLFRLNNWREDYILQSLSYSCNNGMRCTNYQQVVNRNLPNNILGIVPELLPPYQYNSDRFNLSIQDYGGRITLTEFTMPQFVPENPLATYENFECYPRNSVISTSRYSCHMNVMNSTGLIFMTSQIDPYNTIKRQTVYGTPDNYTMLSYHRFSGHTSDSLYFLSIAPNITRQISPMGTAYCNETYYNIPGYSTYDSLPFLNFPNDTTGPNLVSIEIIPWGTNTALVRAHIIDNGSGFSTSNFGLNSSMLVSGNITDGYYDTLFDYTTFKLVSQQLALYDFGSYSTYIPYYYYQNTNLQKTPVFPGVGEANAMFGLKNFTSFFYKYNNVDTTNGPTNNTLYFGLTNPDPELLTILIVLYHYVDSQIVSNNAPIFGKWNEETQLYSLDFTLRGRIFSGSAFTIMLVVDKTSFFGSEFPLYFPETGDLLVTSEYADEFPPIVIAWEAISGTNITLTNLNDTVEIGFKLTIEDLYNGFKWGDLIIAGLIDPGQLYIFTLEDSVSGTDIIGNYTFSLKLNGYCKSDTYAIRQIGTVDKGLWRGNSTDFSFIHPLQRFIDVDYPTITVNCPAGDALADINAPYLLDLQVEPSTIDVGSLNRTLTITFKAQDNETGINYRRVPSVRLLTVDGQQLLESLAILISEPNVFNNATYQFTTEIPYGFGYPYGIYYQIEGIFDNNLNYLSLSNANIETLGYQNVINVEFSQTPWINGHEPISTNGGDLTIYGRSFATGSSRVVNVKYGSQSYKKVPVKFLSNVAMILTNVPGSLSVFYVQVVKENTLKSNEYPITPFYIPTSPPTSTGTPPNLCDEDKTCGGNGQCTLSGCVCNSPWVGKYCGSRVIIIPVTPSPNVTEPSFQNNINGTGPNGDEINFSTLVNIISIRELSPNQTVVYEYKFNQWIYTNITDDFGEQFLYESNFTKDGVKTDISIIVEWFKSETTIVFANQNLTINPSTMKYKINVSPFKFSSKLNSFQIIMAASILSSSDSSDSCSAKEFGETSDPNYQYSKLQIDNLSLYGKFIKLGVVDGRVVQIENVLIDPTTNPTSDTTTQAQSLIGITVPNFKKYLELDPDFSVLLDTTSASDEDNSLYCKTSITDLTNVTPGYKYINNIYAEKLDGCSSRVYFILIEDDYDLVNMTIKSEGNYTVQFSYYIRNGTQYLGSLEFNTIPLGQGYFNFTIVNSNNYSTTFDNVLSYECLTIPYPLDITPMNDGKAVMSKDDLLYSMALFKINNLRVDYLLPFLYSDITCDGGMLCIYIGGLYGSTTPTNILSVIPELLPPYQYTSNTFNITIKDTYGNPSITQFSMPQIVPENPYTVYQDFECYPRNATITTERFSCQMNIQNGTSLVFLTSNTDPYNTVKRQIVYGTPSNYTVMSYHRFSYMSSETMYFVAISPNDTIVVSPQANAYYSGDVQYYIPYYKAYDNMPFISFSNDSTSPNLMSIEFIPWGTMRTIIKVHIKDVNGSGFAKSEILGLTSGYLTSGNVTDGTYEILFDYGVLSLDSAPAITFSDYGFGSVPLQYTLYINTLLQQSPYFPGLGDIQTVSLENFTTFYFKYNDIDTTKGPIKNTVYFGLTHPDPTIPFIFIPLFHYADAADPKWIPGKWNEDLQLYSADFVLRGRLFTDIGLIFMMVVGRSQFLGTQFAALFPKTGELRVTSNFADEYPPIVTAWESISGTNVTLTNLNDIIEIGFKLTIEDLYNGFDWGILLIAGIYDPGVTFNFSSKDAVSGTDVIGNYTFSMRFTGYCKSDTYAIRQIKTVDKGLWEGDSESFHDVNPLQKFFDTNYPIITVNCPAGDALADTIKPNILDIQVTPSVVDVGSLNRTLTITFQSQDNETGINYRILPTVNLLSVNGYEKVSGLSKLISEPNVFNNATYQFTTEVPYGFGYPYGIFYQIEGMFDNSLNYLTLNNADIKSKGYQNVINVEYSMVPWINGHEPISTNGGELTIYGRSFATGSSRVVNLKSGSQTYKKVPVKYITNVAMILSNVPGSLDVFYVQIVRDNTMKSNEYPITPFFLPTQEPSPTFTTTGIPENLCDEDKTCGGNGQCTLTGCVCNSPWVGKYCGSRVIIIPVTPSPNVTEPSFQNNINGTDPNGDEINFSTLVNIISIRELSPNQTVVFEYKFNQWIYTNITDDFGEQFLYDSNFTKDGVTTNISIIVEWFKSETTVVFANQNLTINPSTMKYKIDVSPFKFSSNLNSFQIIMAASILSSSDSSDSCSAKEFGETSDPNYQYVKLQIDDHSLYGKFIKLGVVDGRVIKIENVLIDPTSNPTSDTTTQAQSLIGITVPIFRQNLRLDPDFSVLLDTSPASEDTSALCQSTDKGLSKSQLAGIIVGSIGFAAAAAAMIGYYIYRRKQDMTFKKSVQSREVSVN</sequence>
<feature type="domain" description="ComC supersandwich" evidence="2">
    <location>
        <begin position="953"/>
        <end position="1159"/>
    </location>
</feature>
<dbReference type="Pfam" id="PF23033">
    <property type="entry name" value="DUF7034"/>
    <property type="match status" value="2"/>
</dbReference>
<feature type="domain" description="DUF7743" evidence="5">
    <location>
        <begin position="293"/>
        <end position="396"/>
    </location>
</feature>
<keyword evidence="1" id="KW-0472">Membrane</keyword>
<keyword evidence="1" id="KW-0812">Transmembrane</keyword>
<comment type="caution">
    <text evidence="6">The sequence shown here is derived from an EMBL/GenBank/DDBJ whole genome shotgun (WGS) entry which is preliminary data.</text>
</comment>
<evidence type="ECO:0000313" key="7">
    <source>
        <dbReference type="Proteomes" id="UP000076078"/>
    </source>
</evidence>
<evidence type="ECO:0000259" key="3">
    <source>
        <dbReference type="Pfam" id="PF23033"/>
    </source>
</evidence>
<evidence type="ECO:0000259" key="4">
    <source>
        <dbReference type="Pfam" id="PF23034"/>
    </source>
</evidence>
<dbReference type="InterPro" id="IPR055463">
    <property type="entry name" value="DUF7035"/>
</dbReference>
<dbReference type="Pfam" id="PF22933">
    <property type="entry name" value="ComC_SSD"/>
    <property type="match status" value="2"/>
</dbReference>
<dbReference type="PANTHER" id="PTHR31378:SF17">
    <property type="match status" value="1"/>
</dbReference>
<feature type="domain" description="DUF7034" evidence="3">
    <location>
        <begin position="1886"/>
        <end position="2009"/>
    </location>
</feature>
<keyword evidence="1" id="KW-1133">Transmembrane helix</keyword>
<accession>A0A151Z5L0</accession>
<dbReference type="FunCoup" id="A0A151Z5L0">
    <property type="interactions" value="545"/>
</dbReference>
<feature type="domain" description="ComC supersandwich" evidence="2">
    <location>
        <begin position="2173"/>
        <end position="2384"/>
    </location>
</feature>
<feature type="transmembrane region" description="Helical" evidence="1">
    <location>
        <begin position="2410"/>
        <end position="2433"/>
    </location>
</feature>
<feature type="domain" description="DUF7035" evidence="4">
    <location>
        <begin position="1742"/>
        <end position="1875"/>
    </location>
</feature>
<gene>
    <name evidence="6" type="ORF">DLAC_09909</name>
</gene>
<name>A0A151Z5L0_TIELA</name>
<keyword evidence="7" id="KW-1185">Reference proteome</keyword>
<dbReference type="OMA" id="IGANDDC"/>
<evidence type="ECO:0000313" key="6">
    <source>
        <dbReference type="EMBL" id="KYQ89253.1"/>
    </source>
</evidence>
<evidence type="ECO:0000256" key="1">
    <source>
        <dbReference type="SAM" id="Phobius"/>
    </source>
</evidence>
<feature type="domain" description="DUF7743" evidence="5">
    <location>
        <begin position="1515"/>
        <end position="1626"/>
    </location>
</feature>
<feature type="domain" description="DUF7034" evidence="3">
    <location>
        <begin position="665"/>
        <end position="788"/>
    </location>
</feature>
<dbReference type="PANTHER" id="PTHR31378">
    <property type="entry name" value="EGF-LIKE DOMAIN-CONTAINING PROTEIN-RELATED-RELATED"/>
    <property type="match status" value="1"/>
</dbReference>
<proteinExistence type="predicted"/>
<evidence type="ECO:0000259" key="2">
    <source>
        <dbReference type="Pfam" id="PF22933"/>
    </source>
</evidence>
<dbReference type="Pfam" id="PF23034">
    <property type="entry name" value="DUF7035"/>
    <property type="match status" value="2"/>
</dbReference>
<dbReference type="InParanoid" id="A0A151Z5L0"/>
<dbReference type="InterPro" id="IPR055462">
    <property type="entry name" value="DUF7034"/>
</dbReference>
<evidence type="ECO:0000259" key="5">
    <source>
        <dbReference type="Pfam" id="PF24893"/>
    </source>
</evidence>
<dbReference type="InterPro" id="IPR054484">
    <property type="entry name" value="ComC_SSD"/>
</dbReference>
<dbReference type="OrthoDB" id="21537at2759"/>
<feature type="domain" description="DUF7035" evidence="4">
    <location>
        <begin position="521"/>
        <end position="654"/>
    </location>
</feature>
<organism evidence="6 7">
    <name type="scientific">Tieghemostelium lacteum</name>
    <name type="common">Slime mold</name>
    <name type="synonym">Dictyostelium lacteum</name>
    <dbReference type="NCBI Taxonomy" id="361077"/>
    <lineage>
        <taxon>Eukaryota</taxon>
        <taxon>Amoebozoa</taxon>
        <taxon>Evosea</taxon>
        <taxon>Eumycetozoa</taxon>
        <taxon>Dictyostelia</taxon>
        <taxon>Dictyosteliales</taxon>
        <taxon>Raperosteliaceae</taxon>
        <taxon>Tieghemostelium</taxon>
    </lineage>
</organism>
<reference evidence="6 7" key="1">
    <citation type="submission" date="2015-12" db="EMBL/GenBank/DDBJ databases">
        <title>Dictyostelia acquired genes for synthesis and detection of signals that induce cell-type specialization by lateral gene transfer from prokaryotes.</title>
        <authorList>
            <person name="Gloeckner G."/>
            <person name="Schaap P."/>
        </authorList>
    </citation>
    <scope>NUCLEOTIDE SEQUENCE [LARGE SCALE GENOMIC DNA]</scope>
    <source>
        <strain evidence="6 7">TK</strain>
    </source>
</reference>
<dbReference type="STRING" id="361077.A0A151Z5L0"/>
<dbReference type="Proteomes" id="UP000076078">
    <property type="component" value="Unassembled WGS sequence"/>
</dbReference>
<dbReference type="EMBL" id="LODT01000041">
    <property type="protein sequence ID" value="KYQ89253.1"/>
    <property type="molecule type" value="Genomic_DNA"/>
</dbReference>
<protein>
    <submittedName>
        <fullName evidence="6">EGF-like domain-containing protein</fullName>
    </submittedName>
</protein>
<dbReference type="Pfam" id="PF24893">
    <property type="entry name" value="DUF7743"/>
    <property type="match status" value="2"/>
</dbReference>
<dbReference type="InterPro" id="IPR056645">
    <property type="entry name" value="DUF7743"/>
</dbReference>